<dbReference type="AlphaFoldDB" id="A0A0K0JZX7"/>
<dbReference type="GeneID" id="6102586"/>
<dbReference type="STRING" id="6279.A0A0K0JZX7"/>
<feature type="domain" description="Pyridine nucleotide-disulphide oxidoreductase dimerisation" evidence="1">
    <location>
        <begin position="35"/>
        <end position="82"/>
    </location>
</feature>
<dbReference type="InterPro" id="IPR016156">
    <property type="entry name" value="FAD/NAD-linked_Rdtase_dimer_sf"/>
</dbReference>
<dbReference type="KEGG" id="bmy:BM_BM9625"/>
<reference evidence="2" key="2">
    <citation type="submission" date="2012-12" db="EMBL/GenBank/DDBJ databases">
        <authorList>
            <person name="Gao Y.W."/>
            <person name="Fan S.T."/>
            <person name="Sun H.T."/>
            <person name="Wang Z."/>
            <person name="Gao X.L."/>
            <person name="Li Y.G."/>
            <person name="Wang T.C."/>
            <person name="Zhang K."/>
            <person name="Xu W.W."/>
            <person name="Yu Z.J."/>
            <person name="Xia X.Z."/>
        </authorList>
    </citation>
    <scope>NUCLEOTIDE SEQUENCE</scope>
    <source>
        <strain evidence="2">FR3</strain>
    </source>
</reference>
<organism evidence="2">
    <name type="scientific">Brugia malayi</name>
    <name type="common">Filarial nematode worm</name>
    <dbReference type="NCBI Taxonomy" id="6279"/>
    <lineage>
        <taxon>Eukaryota</taxon>
        <taxon>Metazoa</taxon>
        <taxon>Ecdysozoa</taxon>
        <taxon>Nematoda</taxon>
        <taxon>Chromadorea</taxon>
        <taxon>Rhabditida</taxon>
        <taxon>Spirurina</taxon>
        <taxon>Spiruromorpha</taxon>
        <taxon>Filarioidea</taxon>
        <taxon>Onchocercidae</taxon>
        <taxon>Brugia</taxon>
    </lineage>
</organism>
<proteinExistence type="predicted"/>
<evidence type="ECO:0000313" key="6">
    <source>
        <dbReference type="WormBase" id="Bm9625"/>
    </source>
</evidence>
<reference evidence="3" key="3">
    <citation type="submission" date="2019-04" db="EMBL/GenBank/DDBJ databases">
        <authorList>
            <person name="Howe K."/>
            <person name="Paulini M."/>
            <person name="Williams G."/>
        </authorList>
    </citation>
    <scope>NUCLEOTIDE SEQUENCE [LARGE SCALE GENOMIC DNA]</scope>
    <source>
        <strain evidence="3">FR3</strain>
    </source>
</reference>
<dbReference type="WBParaSite" id="Bm9625.1">
    <property type="protein sequence ID" value="Bm9625.1"/>
    <property type="gene ID" value="WBGene00229886"/>
</dbReference>
<reference evidence="5" key="4">
    <citation type="submission" date="2019-12" db="UniProtKB">
        <authorList>
            <consortium name="WormBaseParasite"/>
        </authorList>
    </citation>
    <scope>IDENTIFICATION</scope>
</reference>
<accession>A0A0K0JZX7</accession>
<dbReference type="Pfam" id="PF02852">
    <property type="entry name" value="Pyr_redox_dim"/>
    <property type="match status" value="1"/>
</dbReference>
<protein>
    <submittedName>
        <fullName evidence="2">Bm9625</fullName>
    </submittedName>
    <submittedName>
        <fullName evidence="5">Pyridine nucleotide-disulphide oxidoreductase dimerisation domain-containing protein</fullName>
    </submittedName>
</protein>
<dbReference type="CTD" id="6102586"/>
<gene>
    <name evidence="2 5 6" type="ORF">Bm9625</name>
    <name evidence="3" type="ORF">BM_BM9625</name>
    <name evidence="2" type="ORF">BM_Bm9625</name>
</gene>
<dbReference type="RefSeq" id="XP_001899155.1">
    <property type="nucleotide sequence ID" value="XM_001899120.1"/>
</dbReference>
<name>A0A0K0JZX7_BRUMA</name>
<accession>A0A4E9EUC2</accession>
<evidence type="ECO:0000313" key="3">
    <source>
        <dbReference type="EMBL" id="VIO86898.1"/>
    </source>
</evidence>
<dbReference type="EMBL" id="LN856931">
    <property type="protein sequence ID" value="CDP94723.1"/>
    <property type="molecule type" value="Genomic_DNA"/>
</dbReference>
<dbReference type="InterPro" id="IPR004099">
    <property type="entry name" value="Pyr_nucl-diS_OxRdtase_dimer"/>
</dbReference>
<evidence type="ECO:0000313" key="5">
    <source>
        <dbReference type="WBParaSite" id="Bm9625.1"/>
    </source>
</evidence>
<reference evidence="2 4" key="1">
    <citation type="journal article" date="2007" name="Science">
        <title>Draft genome of the filarial nematode parasite Brugia malayi.</title>
        <authorList>
            <person name="Ghedin E."/>
            <person name="Wang S."/>
            <person name="Spiro D."/>
            <person name="Caler E."/>
            <person name="Zhao Q."/>
            <person name="Crabtree J."/>
            <person name="Allen J.E."/>
            <person name="Delcher A.L."/>
            <person name="Guiliano D.B."/>
            <person name="Miranda-Saavedra D."/>
            <person name="Angiuoli S.V."/>
            <person name="Creasy T."/>
            <person name="Amedeo P."/>
            <person name="Haas B."/>
            <person name="El-Sayed N.M."/>
            <person name="Wortman J.R."/>
            <person name="Feldblyum T."/>
            <person name="Tallon L."/>
            <person name="Schatz M."/>
            <person name="Shumway M."/>
            <person name="Koo H."/>
            <person name="Salzberg S.L."/>
            <person name="Schobel S."/>
            <person name="Pertea M."/>
            <person name="Pop M."/>
            <person name="White O."/>
            <person name="Barton G.J."/>
            <person name="Carlow C.K."/>
            <person name="Crawford M.J."/>
            <person name="Daub J."/>
            <person name="Dimmic M.W."/>
            <person name="Estes C.F."/>
            <person name="Foster J.M."/>
            <person name="Ganatra M."/>
            <person name="Gregory W.F."/>
            <person name="Johnson N.M."/>
            <person name="Jin J."/>
            <person name="Komuniecki R."/>
            <person name="Korf I."/>
            <person name="Kumar S."/>
            <person name="Laney S."/>
            <person name="Li B.W."/>
            <person name="Li W."/>
            <person name="Lindblom T.H."/>
            <person name="Lustigman S."/>
            <person name="Ma D."/>
            <person name="Maina C.V."/>
            <person name="Martin D.M."/>
            <person name="McCarter J.P."/>
            <person name="McReynolds L."/>
            <person name="Mitreva M."/>
            <person name="Nutman T.B."/>
            <person name="Parkinson J."/>
            <person name="Peregrin-Alvarez J.M."/>
            <person name="Poole C."/>
            <person name="Ren Q."/>
            <person name="Saunders L."/>
            <person name="Sluder A.E."/>
            <person name="Smith K."/>
            <person name="Stanke M."/>
            <person name="Unnasch T.R."/>
            <person name="Ware J."/>
            <person name="Wei A.D."/>
            <person name="Weil G."/>
            <person name="Williams D.J."/>
            <person name="Zhang Y."/>
            <person name="Williams S.A."/>
            <person name="Fraser-Liggett C."/>
            <person name="Slatko B."/>
            <person name="Blaxter M.L."/>
            <person name="Scott A.L."/>
        </authorList>
    </citation>
    <scope>NUCLEOTIDE SEQUENCE</scope>
    <source>
        <strain evidence="2 4">FR3</strain>
    </source>
</reference>
<dbReference type="Gene3D" id="3.30.390.30">
    <property type="match status" value="1"/>
</dbReference>
<dbReference type="WormBase" id="Bm9625">
    <property type="protein sequence ID" value="BM19297"/>
    <property type="gene ID" value="WBGene00229886"/>
</dbReference>
<dbReference type="EMBL" id="CAAKNF010000196">
    <property type="protein sequence ID" value="VIO86898.1"/>
    <property type="molecule type" value="Genomic_DNA"/>
</dbReference>
<keyword evidence="4" id="KW-1185">Reference proteome</keyword>
<dbReference type="Proteomes" id="UP000006672">
    <property type="component" value="Unassembled WGS sequence"/>
</dbReference>
<evidence type="ECO:0000313" key="4">
    <source>
        <dbReference type="Proteomes" id="UP000006672"/>
    </source>
</evidence>
<evidence type="ECO:0000259" key="1">
    <source>
        <dbReference type="Pfam" id="PF02852"/>
    </source>
</evidence>
<evidence type="ECO:0000313" key="2">
    <source>
        <dbReference type="EMBL" id="CDP94723.1"/>
    </source>
</evidence>
<sequence>MQTSDNAAGNSIPPALSNVISSHLYQRDGGMKNKMVIYGPAVSSTGKIEEELKSAGRKYKVGKCQFVANGRAKITDDAEGFV</sequence>
<dbReference type="SUPFAM" id="SSF55424">
    <property type="entry name" value="FAD/NAD-linked reductases, dimerisation (C-terminal) domain"/>
    <property type="match status" value="1"/>
</dbReference>